<proteinExistence type="inferred from homology"/>
<dbReference type="InterPro" id="IPR001394">
    <property type="entry name" value="Peptidase_C19_UCH"/>
</dbReference>
<dbReference type="InterPro" id="IPR049407">
    <property type="entry name" value="Usp38-like_N"/>
</dbReference>
<protein>
    <recommendedName>
        <fullName evidence="3">USP domain-containing protein</fullName>
    </recommendedName>
</protein>
<feature type="domain" description="USP" evidence="3">
    <location>
        <begin position="443"/>
        <end position="983"/>
    </location>
</feature>
<dbReference type="Pfam" id="PF00443">
    <property type="entry name" value="UCH"/>
    <property type="match status" value="2"/>
</dbReference>
<comment type="similarity">
    <text evidence="1">Belongs to the peptidase C19 family.</text>
</comment>
<keyword evidence="5" id="KW-1185">Reference proteome</keyword>
<dbReference type="Gene3D" id="3.90.70.10">
    <property type="entry name" value="Cysteine proteinases"/>
    <property type="match status" value="2"/>
</dbReference>
<feature type="region of interest" description="Disordered" evidence="2">
    <location>
        <begin position="646"/>
        <end position="684"/>
    </location>
</feature>
<dbReference type="InterPro" id="IPR018200">
    <property type="entry name" value="USP_CS"/>
</dbReference>
<dbReference type="OrthoDB" id="2420415at2759"/>
<dbReference type="AlphaFoldDB" id="A0A7R9BMZ9"/>
<evidence type="ECO:0000256" key="1">
    <source>
        <dbReference type="ARBA" id="ARBA00009085"/>
    </source>
</evidence>
<dbReference type="PROSITE" id="PS00972">
    <property type="entry name" value="USP_1"/>
    <property type="match status" value="1"/>
</dbReference>
<dbReference type="PANTHER" id="PTHR24006">
    <property type="entry name" value="UBIQUITIN CARBOXYL-TERMINAL HYDROLASE"/>
    <property type="match status" value="1"/>
</dbReference>
<dbReference type="GO" id="GO:0004843">
    <property type="term" value="F:cysteine-type deubiquitinase activity"/>
    <property type="evidence" value="ECO:0007669"/>
    <property type="project" value="InterPro"/>
</dbReference>
<dbReference type="SUPFAM" id="SSF54001">
    <property type="entry name" value="Cysteine proteinases"/>
    <property type="match status" value="1"/>
</dbReference>
<dbReference type="PANTHER" id="PTHR24006:SF908">
    <property type="entry name" value="DEUBIQUITINATING APOPTOTIC INHIBITOR, ISOFORM A"/>
    <property type="match status" value="1"/>
</dbReference>
<dbReference type="PROSITE" id="PS50235">
    <property type="entry name" value="USP_3"/>
    <property type="match status" value="1"/>
</dbReference>
<evidence type="ECO:0000313" key="5">
    <source>
        <dbReference type="Proteomes" id="UP000678499"/>
    </source>
</evidence>
<dbReference type="InterPro" id="IPR038765">
    <property type="entry name" value="Papain-like_cys_pep_sf"/>
</dbReference>
<evidence type="ECO:0000313" key="4">
    <source>
        <dbReference type="EMBL" id="CAD7278016.1"/>
    </source>
</evidence>
<dbReference type="GO" id="GO:0016579">
    <property type="term" value="P:protein deubiquitination"/>
    <property type="evidence" value="ECO:0007669"/>
    <property type="project" value="InterPro"/>
</dbReference>
<feature type="region of interest" description="Disordered" evidence="2">
    <location>
        <begin position="697"/>
        <end position="737"/>
    </location>
</feature>
<dbReference type="GO" id="GO:0005634">
    <property type="term" value="C:nucleus"/>
    <property type="evidence" value="ECO:0007669"/>
    <property type="project" value="TreeGrafter"/>
</dbReference>
<gene>
    <name evidence="4" type="ORF">NMOB1V02_LOCUS5731</name>
</gene>
<dbReference type="EMBL" id="CAJPEX010001087">
    <property type="protein sequence ID" value="CAG0918168.1"/>
    <property type="molecule type" value="Genomic_DNA"/>
</dbReference>
<sequence length="1072" mass="120057">MVTGMAGVLPKFAEQSDESVEITWNVFMKKYSGGFGALPENEAAAKVAIDWLLSSPRPVLRRIGKEILTICVASERVLVDDAASSSLSNLFGGRVWREDQGDSVIYAGIEYVEFLHFYLRMFRDGGSEKWVDNCAIVRKNVCTFLEAKNGDLALVQQVSEMLLEYPECLPRGTEAERLCALIIRFLSAVPAPKSVEFIAQFSAAVNHSMEIRQLLSFTWSQPEMGYLKTDCLRTVCDIITTEDASRDPPSSVLSLVLDLFVQYGSIPNSAIEAMKSVMRGGRCRGFIKLRTALNNMLEWLLQSQKSSTLAQWIERVIMFIKMDKSLGKPIMDDVARIWPAKFSQRIQVIVEDTRTDLGESRQEMMAEVAGLIKDFSERFRSHDDVCESLYDCLKANGYRDDQDAAGSPLGVFGPLTLQELSSQNRMGSGMVQYVAPKSSTGKVGLVNLGNTCYMNSVLQALYMTDAFRERVLDSGPAVGQALAELRVVFAFLVGTDRAAYAPSQFLRVCNPPWFETGLQQDCSEFLQYLFDTLHREEQEEDRRKFVEVDGCAKELPTSGTRVSDETEPIQVDADLDENEEEGVVAMDDDVDDEDKGDGVGLTRWRTEENLNNQQIMCRPESLCKATVMIADTDIMVASSSAATAGFASGSHDSGIHSVGDDDNPGTSIAPVDDEEQQQDGTGPDVKEEMIMSFLLADTLDSSNQNPSDLRQSRPKRKKTEPETSDPSPLRKTEADRKTCEVSRMSLVDYIFGGVMEHVTRCLTCGAESKVVEQFRDLGVPCDDDGEETKMEEDRGGDADNKTVAKTNRLNLTDLLLSTLAPERLDGENRYFCDTCRQLRDAERSARITRAPWHLMLVIKRFAYNKELQRKLKISRDVYCPDRLNIPLEMLEASEDDACGGRKQVLYRLYAAVIHSGTNSDSGHYYCYARHQRKLGETLGGSGDDEPWYLLNDSRVMQTDYESFRDLTQKHKQDTAYLLLYQRVALLDHGVTGSSVVESWDQVVPPDLRDTVELDNRLVKNEREAYEKQLACPWKGDSGDWGRNNKNPKDQDDDGESGNGAFRFDQNSGFPVY</sequence>
<dbReference type="InterPro" id="IPR050164">
    <property type="entry name" value="Peptidase_C19"/>
</dbReference>
<feature type="compositionally biased region" description="Basic and acidic residues" evidence="2">
    <location>
        <begin position="728"/>
        <end position="737"/>
    </location>
</feature>
<reference evidence="4" key="1">
    <citation type="submission" date="2020-11" db="EMBL/GenBank/DDBJ databases">
        <authorList>
            <person name="Tran Van P."/>
        </authorList>
    </citation>
    <scope>NUCLEOTIDE SEQUENCE</scope>
</reference>
<name>A0A7R9BMZ9_9CRUS</name>
<dbReference type="GO" id="GO:0005829">
    <property type="term" value="C:cytosol"/>
    <property type="evidence" value="ECO:0007669"/>
    <property type="project" value="TreeGrafter"/>
</dbReference>
<feature type="compositionally biased region" description="Polar residues" evidence="2">
    <location>
        <begin position="699"/>
        <end position="709"/>
    </location>
</feature>
<evidence type="ECO:0000256" key="2">
    <source>
        <dbReference type="SAM" id="MobiDB-lite"/>
    </source>
</evidence>
<dbReference type="Proteomes" id="UP000678499">
    <property type="component" value="Unassembled WGS sequence"/>
</dbReference>
<feature type="region of interest" description="Disordered" evidence="2">
    <location>
        <begin position="1035"/>
        <end position="1072"/>
    </location>
</feature>
<accession>A0A7R9BMZ9</accession>
<evidence type="ECO:0000259" key="3">
    <source>
        <dbReference type="PROSITE" id="PS50235"/>
    </source>
</evidence>
<dbReference type="Pfam" id="PF21246">
    <property type="entry name" value="Usp38-like_N"/>
    <property type="match status" value="1"/>
</dbReference>
<dbReference type="EMBL" id="OA883124">
    <property type="protein sequence ID" value="CAD7278016.1"/>
    <property type="molecule type" value="Genomic_DNA"/>
</dbReference>
<dbReference type="InterPro" id="IPR028889">
    <property type="entry name" value="USP"/>
</dbReference>
<organism evidence="4">
    <name type="scientific">Notodromas monacha</name>
    <dbReference type="NCBI Taxonomy" id="399045"/>
    <lineage>
        <taxon>Eukaryota</taxon>
        <taxon>Metazoa</taxon>
        <taxon>Ecdysozoa</taxon>
        <taxon>Arthropoda</taxon>
        <taxon>Crustacea</taxon>
        <taxon>Oligostraca</taxon>
        <taxon>Ostracoda</taxon>
        <taxon>Podocopa</taxon>
        <taxon>Podocopida</taxon>
        <taxon>Cypridocopina</taxon>
        <taxon>Cypridoidea</taxon>
        <taxon>Cyprididae</taxon>
        <taxon>Notodromas</taxon>
    </lineage>
</organism>